<evidence type="ECO:0000313" key="2">
    <source>
        <dbReference type="Proteomes" id="UP000250831"/>
    </source>
</evidence>
<dbReference type="PROSITE" id="PS51257">
    <property type="entry name" value="PROKAR_LIPOPROTEIN"/>
    <property type="match status" value="1"/>
</dbReference>
<dbReference type="EMBL" id="QCXX01000009">
    <property type="protein sequence ID" value="PUV21579.1"/>
    <property type="molecule type" value="Genomic_DNA"/>
</dbReference>
<organism evidence="1 2">
    <name type="scientific">Sphingobacterium athyrii</name>
    <dbReference type="NCBI Taxonomy" id="2152717"/>
    <lineage>
        <taxon>Bacteria</taxon>
        <taxon>Pseudomonadati</taxon>
        <taxon>Bacteroidota</taxon>
        <taxon>Sphingobacteriia</taxon>
        <taxon>Sphingobacteriales</taxon>
        <taxon>Sphingobacteriaceae</taxon>
        <taxon>Sphingobacterium</taxon>
    </lineage>
</organism>
<comment type="caution">
    <text evidence="1">The sequence shown here is derived from an EMBL/GenBank/DDBJ whole genome shotgun (WGS) entry which is preliminary data.</text>
</comment>
<evidence type="ECO:0008006" key="3">
    <source>
        <dbReference type="Google" id="ProtNLM"/>
    </source>
</evidence>
<name>A0A363NL87_9SPHI</name>
<evidence type="ECO:0000313" key="1">
    <source>
        <dbReference type="EMBL" id="PUV21579.1"/>
    </source>
</evidence>
<gene>
    <name evidence="1" type="ORF">DCO56_24835</name>
</gene>
<dbReference type="Proteomes" id="UP000250831">
    <property type="component" value="Unassembled WGS sequence"/>
</dbReference>
<dbReference type="RefSeq" id="WP_108636404.1">
    <property type="nucleotide sequence ID" value="NZ_QCXX01000009.1"/>
</dbReference>
<proteinExistence type="predicted"/>
<reference evidence="1 2" key="1">
    <citation type="submission" date="2018-04" db="EMBL/GenBank/DDBJ databases">
        <title>Sphingobacterium sp. M46 Genome.</title>
        <authorList>
            <person name="Cheng J."/>
            <person name="Li Y."/>
        </authorList>
    </citation>
    <scope>NUCLEOTIDE SEQUENCE [LARGE SCALE GENOMIC DNA]</scope>
    <source>
        <strain evidence="1 2">M46</strain>
    </source>
</reference>
<protein>
    <recommendedName>
        <fullName evidence="3">Lipoprotein</fullName>
    </recommendedName>
</protein>
<sequence>MRIFKITALILLFVSCSKGNKNSGLYKNALNQNHIENQKYVVVVPGAGCGGCISNATYFLVNNYSKIKDSVTIVFTGVMDKKLLKNEVGEEFLKNPNVKIDQDNYFLAPEIVSNYPQVISFKGNDGEIGEIQNFDDNTYNSIIQ</sequence>
<accession>A0A363NL87</accession>
<dbReference type="OrthoDB" id="794136at2"/>
<keyword evidence="2" id="KW-1185">Reference proteome</keyword>
<dbReference type="AlphaFoldDB" id="A0A363NL87"/>